<comment type="caution">
    <text evidence="2">The sequence shown here is derived from an EMBL/GenBank/DDBJ whole genome shotgun (WGS) entry which is preliminary data.</text>
</comment>
<dbReference type="Proteomes" id="UP000326554">
    <property type="component" value="Unassembled WGS sequence"/>
</dbReference>
<gene>
    <name evidence="2" type="ORF">F3S47_06920</name>
</gene>
<dbReference type="InterPro" id="IPR046150">
    <property type="entry name" value="DUF6152"/>
</dbReference>
<reference evidence="2 3" key="1">
    <citation type="submission" date="2019-09" db="EMBL/GenBank/DDBJ databases">
        <authorList>
            <person name="Park J.-S."/>
            <person name="Choi H.-J."/>
        </authorList>
    </citation>
    <scope>NUCLEOTIDE SEQUENCE [LARGE SCALE GENOMIC DNA]</scope>
    <source>
        <strain evidence="2 3">176SS1-4</strain>
    </source>
</reference>
<feature type="signal peptide" evidence="1">
    <location>
        <begin position="1"/>
        <end position="20"/>
    </location>
</feature>
<proteinExistence type="predicted"/>
<dbReference type="Pfam" id="PF19649">
    <property type="entry name" value="DUF6152"/>
    <property type="match status" value="1"/>
</dbReference>
<sequence>MIRTLVAATLALFVALPAAAHHGWRWTDGGKFELTGVVTHADLGNPHGVLTIEAEDELWAVQVGQPWRNDRAGLTDGMMAPGTEMTILGERSSDPGELLMKAEAVTIDGQTYELYPERL</sequence>
<feature type="chain" id="PRO_5023922727" description="DUF5666 domain-containing protein" evidence="1">
    <location>
        <begin position="21"/>
        <end position="119"/>
    </location>
</feature>
<evidence type="ECO:0000313" key="3">
    <source>
        <dbReference type="Proteomes" id="UP000326554"/>
    </source>
</evidence>
<name>A0A5J5GNG3_9RHOB</name>
<keyword evidence="3" id="KW-1185">Reference proteome</keyword>
<evidence type="ECO:0000256" key="1">
    <source>
        <dbReference type="SAM" id="SignalP"/>
    </source>
</evidence>
<organism evidence="2 3">
    <name type="scientific">Histidinibacterium aquaticum</name>
    <dbReference type="NCBI Taxonomy" id="2613962"/>
    <lineage>
        <taxon>Bacteria</taxon>
        <taxon>Pseudomonadati</taxon>
        <taxon>Pseudomonadota</taxon>
        <taxon>Alphaproteobacteria</taxon>
        <taxon>Rhodobacterales</taxon>
        <taxon>Paracoccaceae</taxon>
        <taxon>Histidinibacterium</taxon>
    </lineage>
</organism>
<dbReference type="RefSeq" id="WP_150444515.1">
    <property type="nucleotide sequence ID" value="NZ_VYQE01000002.1"/>
</dbReference>
<evidence type="ECO:0008006" key="4">
    <source>
        <dbReference type="Google" id="ProtNLM"/>
    </source>
</evidence>
<dbReference type="EMBL" id="VYQE01000002">
    <property type="protein sequence ID" value="KAA9008982.1"/>
    <property type="molecule type" value="Genomic_DNA"/>
</dbReference>
<evidence type="ECO:0000313" key="2">
    <source>
        <dbReference type="EMBL" id="KAA9008982.1"/>
    </source>
</evidence>
<accession>A0A5J5GNG3</accession>
<keyword evidence="1" id="KW-0732">Signal</keyword>
<dbReference type="AlphaFoldDB" id="A0A5J5GNG3"/>
<protein>
    <recommendedName>
        <fullName evidence="4">DUF5666 domain-containing protein</fullName>
    </recommendedName>
</protein>